<dbReference type="RefSeq" id="WP_002688075.1">
    <property type="nucleotide sequence ID" value="NZ_UFTJ01000003.1"/>
</dbReference>
<name>A0A380ZTW8_9FLAO</name>
<dbReference type="Proteomes" id="UP000255515">
    <property type="component" value="Unassembled WGS sequence"/>
</dbReference>
<evidence type="ECO:0000313" key="2">
    <source>
        <dbReference type="Proteomes" id="UP000255515"/>
    </source>
</evidence>
<dbReference type="EMBL" id="UFTJ01000003">
    <property type="protein sequence ID" value="SUV52787.1"/>
    <property type="molecule type" value="Genomic_DNA"/>
</dbReference>
<protein>
    <submittedName>
        <fullName evidence="1">Uncharacterized protein</fullName>
    </submittedName>
</protein>
<sequence length="120" mass="14276">MLKESLKDYGISEEEKNEMMIFLQGAVFALGNFKENDEFTFRDLMGRNNRDWDGTPLQKLYDKIYDYFFNEKGESKEEAHQQAYVKAPMEAGKLLAEIAEKMGYETIRDTNKHNRYRRKK</sequence>
<reference evidence="1 2" key="1">
    <citation type="submission" date="2018-06" db="EMBL/GenBank/DDBJ databases">
        <authorList>
            <consortium name="Pathogen Informatics"/>
            <person name="Doyle S."/>
        </authorList>
    </citation>
    <scope>NUCLEOTIDE SEQUENCE [LARGE SCALE GENOMIC DNA]</scope>
    <source>
        <strain evidence="1 2">NCTC11661</strain>
    </source>
</reference>
<proteinExistence type="predicted"/>
<gene>
    <name evidence="1" type="ORF">NCTC11661_01932</name>
</gene>
<dbReference type="AlphaFoldDB" id="A0A380ZTW8"/>
<accession>A0A380ZTW8</accession>
<evidence type="ECO:0000313" key="1">
    <source>
        <dbReference type="EMBL" id="SUV52787.1"/>
    </source>
</evidence>
<organism evidence="1 2">
    <name type="scientific">Bergeyella zoohelcum</name>
    <dbReference type="NCBI Taxonomy" id="1015"/>
    <lineage>
        <taxon>Bacteria</taxon>
        <taxon>Pseudomonadati</taxon>
        <taxon>Bacteroidota</taxon>
        <taxon>Flavobacteriia</taxon>
        <taxon>Flavobacteriales</taxon>
        <taxon>Weeksellaceae</taxon>
        <taxon>Bergeyella</taxon>
    </lineage>
</organism>